<proteinExistence type="predicted"/>
<accession>A0A366LED4</accession>
<name>A0A366LED4_9ACTN</name>
<dbReference type="Gene3D" id="3.40.50.150">
    <property type="entry name" value="Vaccinia Virus protein VP39"/>
    <property type="match status" value="1"/>
</dbReference>
<dbReference type="InterPro" id="IPR041635">
    <property type="entry name" value="Type_ISP_LLaBIII_C"/>
</dbReference>
<dbReference type="Pfam" id="PF18135">
    <property type="entry name" value="Type_ISP_C"/>
    <property type="match status" value="1"/>
</dbReference>
<reference evidence="2 3" key="1">
    <citation type="submission" date="2018-06" db="EMBL/GenBank/DDBJ databases">
        <title>Sphaerisporangium craniellae sp. nov., isolated from a marine sponge in the South China Sea.</title>
        <authorList>
            <person name="Li L."/>
        </authorList>
    </citation>
    <scope>NUCLEOTIDE SEQUENCE [LARGE SCALE GENOMIC DNA]</scope>
    <source>
        <strain evidence="2 3">LHW63015</strain>
    </source>
</reference>
<organism evidence="2 3">
    <name type="scientific">Spongiactinospora rosea</name>
    <dbReference type="NCBI Taxonomy" id="2248750"/>
    <lineage>
        <taxon>Bacteria</taxon>
        <taxon>Bacillati</taxon>
        <taxon>Actinomycetota</taxon>
        <taxon>Actinomycetes</taxon>
        <taxon>Streptosporangiales</taxon>
        <taxon>Streptosporangiaceae</taxon>
        <taxon>Spongiactinospora</taxon>
    </lineage>
</organism>
<protein>
    <recommendedName>
        <fullName evidence="1">Type ISP restriction-modification enzyme LLaBIII C-terminal specificity domain-containing protein</fullName>
    </recommendedName>
</protein>
<sequence length="579" mass="65350">MDNFRLDGNGTYESKMSNMYVYFWRWATWKVFDCHNDAPFGVVTFITPKAWLKGRGFAGMRRYLREAADEGWIIDVSPEGQRPDGSTRLFPNVAQELCIAIFVRWRDRQDGPAVVRYLQIAGHRDDKLERLSTLALTDPQWQDCADEWTAPFLPPGSDLWETSPKFGHLMPWSSRGVTPGRVWVYAPDKATLAERWRLFLAADTDDRRELLGEARDRKLDSIVPSLPGIASRDGVTLEDEHRPHPKAVRVGYRSFDRQWIIPDYRLMEVGRPHLWRVRSARQVYAVEQNAQAVTGGPGLVFSALIPDMHYFNNRSGCTRPLYRDAAGTAPNLTPGLLEMLRQRLGVPVEPEDVLAYIAAIGSHPGYSERFREDLEVPGARIPLTADPRLWSRGVKIGRRVLWLHTYGERYVDADAGRPAGVPRLPAADRPQCVEEIPDTPDGMPDGRLTYDPATQDLRVGTGRITPVPPEVRSYAVSGMNVLDKWFGYRRRNPAGKRRLQLDYVVASRWAPEWTTELLALLNVLGLLVREEPAQGELLAEICDGPLITVEELTSANILPVPSMGVGPLKHEEEGALFDL</sequence>
<keyword evidence="3" id="KW-1185">Reference proteome</keyword>
<evidence type="ECO:0000259" key="1">
    <source>
        <dbReference type="Pfam" id="PF18135"/>
    </source>
</evidence>
<gene>
    <name evidence="2" type="ORF">DP939_44595</name>
</gene>
<comment type="caution">
    <text evidence="2">The sequence shown here is derived from an EMBL/GenBank/DDBJ whole genome shotgun (WGS) entry which is preliminary data.</text>
</comment>
<dbReference type="InterPro" id="IPR029063">
    <property type="entry name" value="SAM-dependent_MTases_sf"/>
</dbReference>
<dbReference type="Proteomes" id="UP000253303">
    <property type="component" value="Unassembled WGS sequence"/>
</dbReference>
<feature type="domain" description="Type ISP restriction-modification enzyme LLaBIII C-terminal specificity" evidence="1">
    <location>
        <begin position="169"/>
        <end position="519"/>
    </location>
</feature>
<evidence type="ECO:0000313" key="3">
    <source>
        <dbReference type="Proteomes" id="UP000253303"/>
    </source>
</evidence>
<evidence type="ECO:0000313" key="2">
    <source>
        <dbReference type="EMBL" id="RBQ12130.1"/>
    </source>
</evidence>
<dbReference type="EMBL" id="QMEY01000051">
    <property type="protein sequence ID" value="RBQ12130.1"/>
    <property type="molecule type" value="Genomic_DNA"/>
</dbReference>
<dbReference type="AlphaFoldDB" id="A0A366LED4"/>